<dbReference type="EMBL" id="JAHQCR010000090">
    <property type="protein sequence ID" value="MBU9724254.1"/>
    <property type="molecule type" value="Genomic_DNA"/>
</dbReference>
<dbReference type="InterPro" id="IPR029051">
    <property type="entry name" value="DUF4352"/>
</dbReference>
<gene>
    <name evidence="5" type="ORF">KS407_22785</name>
</gene>
<accession>A0ABS6K091</accession>
<dbReference type="RefSeq" id="WP_088076932.1">
    <property type="nucleotide sequence ID" value="NZ_JAHQCR010000090.1"/>
</dbReference>
<protein>
    <submittedName>
        <fullName evidence="5">DUF4352 domain-containing protein</fullName>
    </submittedName>
</protein>
<sequence>MMKYIYKILLIMVAVLILAACGGDSDEGNNNATTDDATNSDSEEVEDTGNGEVVDGDLILQLGETGTFESVVGKYEITVHSAESHESIEGRTPSNDVITILDITFENVGETTLDADGIARANLNASRNSRSQDFIENFTGNIEPGESMSGELYFDHLFFTDNEYELIFGHSFTSTPDRLIFQFTTDDLN</sequence>
<evidence type="ECO:0000313" key="6">
    <source>
        <dbReference type="Proteomes" id="UP000790580"/>
    </source>
</evidence>
<evidence type="ECO:0000259" key="4">
    <source>
        <dbReference type="Pfam" id="PF11611"/>
    </source>
</evidence>
<dbReference type="Gene3D" id="2.60.40.1240">
    <property type="match status" value="1"/>
</dbReference>
<keyword evidence="6" id="KW-1185">Reference proteome</keyword>
<proteinExistence type="predicted"/>
<feature type="domain" description="DUF4352" evidence="4">
    <location>
        <begin position="72"/>
        <end position="173"/>
    </location>
</feature>
<feature type="region of interest" description="Disordered" evidence="2">
    <location>
        <begin position="26"/>
        <end position="50"/>
    </location>
</feature>
<dbReference type="PROSITE" id="PS51257">
    <property type="entry name" value="PROKAR_LIPOPROTEIN"/>
    <property type="match status" value="1"/>
</dbReference>
<evidence type="ECO:0000256" key="3">
    <source>
        <dbReference type="SAM" id="SignalP"/>
    </source>
</evidence>
<evidence type="ECO:0000313" key="5">
    <source>
        <dbReference type="EMBL" id="MBU9724254.1"/>
    </source>
</evidence>
<evidence type="ECO:0000256" key="2">
    <source>
        <dbReference type="SAM" id="MobiDB-lite"/>
    </source>
</evidence>
<comment type="caution">
    <text evidence="5">The sequence shown here is derived from an EMBL/GenBank/DDBJ whole genome shotgun (WGS) entry which is preliminary data.</text>
</comment>
<dbReference type="Pfam" id="PF11611">
    <property type="entry name" value="DUF4352"/>
    <property type="match status" value="1"/>
</dbReference>
<feature type="signal peptide" evidence="3">
    <location>
        <begin position="1"/>
        <end position="19"/>
    </location>
</feature>
<keyword evidence="1 3" id="KW-0732">Signal</keyword>
<evidence type="ECO:0000256" key="1">
    <source>
        <dbReference type="ARBA" id="ARBA00022729"/>
    </source>
</evidence>
<name>A0ABS6K091_9BACI</name>
<organism evidence="5 6">
    <name type="scientific">Evansella alkalicola</name>
    <dbReference type="NCBI Taxonomy" id="745819"/>
    <lineage>
        <taxon>Bacteria</taxon>
        <taxon>Bacillati</taxon>
        <taxon>Bacillota</taxon>
        <taxon>Bacilli</taxon>
        <taxon>Bacillales</taxon>
        <taxon>Bacillaceae</taxon>
        <taxon>Evansella</taxon>
    </lineage>
</organism>
<reference evidence="5 6" key="1">
    <citation type="submission" date="2021-06" db="EMBL/GenBank/DDBJ databases">
        <title>Bacillus sp. RD4P76, an endophyte from a halophyte.</title>
        <authorList>
            <person name="Sun J.-Q."/>
        </authorList>
    </citation>
    <scope>NUCLEOTIDE SEQUENCE [LARGE SCALE GENOMIC DNA]</scope>
    <source>
        <strain evidence="5 6">JCM 17098</strain>
    </source>
</reference>
<dbReference type="InterPro" id="IPR029050">
    <property type="entry name" value="Immunoprotect_excell_Ig-like"/>
</dbReference>
<feature type="compositionally biased region" description="Low complexity" evidence="2">
    <location>
        <begin position="29"/>
        <end position="40"/>
    </location>
</feature>
<dbReference type="Proteomes" id="UP000790580">
    <property type="component" value="Unassembled WGS sequence"/>
</dbReference>
<feature type="chain" id="PRO_5046111439" evidence="3">
    <location>
        <begin position="20"/>
        <end position="189"/>
    </location>
</feature>